<sequence length="136" mass="16151">MSIYAISCSITSRKDIKLQKLFVILTSCLAKEQLVKDKSEDGSNASNQAIHHWRMKEEEVGHRILMVKLYWMPWKKMKVSLPDYWLRCLMSTNQPSYVKITKSFCSFMSFLEVIEHDMAYMDMIFDVHYDSTKHER</sequence>
<accession>A0A914DDM1</accession>
<keyword evidence="1" id="KW-1185">Reference proteome</keyword>
<name>A0A914DDM1_9BILA</name>
<evidence type="ECO:0000313" key="1">
    <source>
        <dbReference type="Proteomes" id="UP000887540"/>
    </source>
</evidence>
<reference evidence="2" key="1">
    <citation type="submission" date="2022-11" db="UniProtKB">
        <authorList>
            <consortium name="WormBaseParasite"/>
        </authorList>
    </citation>
    <scope>IDENTIFICATION</scope>
</reference>
<dbReference type="AlphaFoldDB" id="A0A914DDM1"/>
<dbReference type="Proteomes" id="UP000887540">
    <property type="component" value="Unplaced"/>
</dbReference>
<protein>
    <submittedName>
        <fullName evidence="2">Uncharacterized protein</fullName>
    </submittedName>
</protein>
<organism evidence="1 2">
    <name type="scientific">Acrobeloides nanus</name>
    <dbReference type="NCBI Taxonomy" id="290746"/>
    <lineage>
        <taxon>Eukaryota</taxon>
        <taxon>Metazoa</taxon>
        <taxon>Ecdysozoa</taxon>
        <taxon>Nematoda</taxon>
        <taxon>Chromadorea</taxon>
        <taxon>Rhabditida</taxon>
        <taxon>Tylenchina</taxon>
        <taxon>Cephalobomorpha</taxon>
        <taxon>Cephaloboidea</taxon>
        <taxon>Cephalobidae</taxon>
        <taxon>Acrobeloides</taxon>
    </lineage>
</organism>
<evidence type="ECO:0000313" key="2">
    <source>
        <dbReference type="WBParaSite" id="ACRNAN_scaffold2333.g32552.t1"/>
    </source>
</evidence>
<proteinExistence type="predicted"/>
<dbReference type="WBParaSite" id="ACRNAN_scaffold2333.g32552.t1">
    <property type="protein sequence ID" value="ACRNAN_scaffold2333.g32552.t1"/>
    <property type="gene ID" value="ACRNAN_scaffold2333.g32552"/>
</dbReference>